<organism evidence="2 3">
    <name type="scientific">Aromatoleum bremense</name>
    <dbReference type="NCBI Taxonomy" id="76115"/>
    <lineage>
        <taxon>Bacteria</taxon>
        <taxon>Pseudomonadati</taxon>
        <taxon>Pseudomonadota</taxon>
        <taxon>Betaproteobacteria</taxon>
        <taxon>Rhodocyclales</taxon>
        <taxon>Rhodocyclaceae</taxon>
        <taxon>Aromatoleum</taxon>
    </lineage>
</organism>
<dbReference type="Proteomes" id="UP000633943">
    <property type="component" value="Unassembled WGS sequence"/>
</dbReference>
<dbReference type="InterPro" id="IPR040704">
    <property type="entry name" value="HEPN_AbiU2"/>
</dbReference>
<keyword evidence="3" id="KW-1185">Reference proteome</keyword>
<evidence type="ECO:0000259" key="1">
    <source>
        <dbReference type="Pfam" id="PF18734"/>
    </source>
</evidence>
<name>A0ABX1NV24_9RHOO</name>
<proteinExistence type="predicted"/>
<dbReference type="Pfam" id="PF18734">
    <property type="entry name" value="HEPN_AbiU2"/>
    <property type="match status" value="1"/>
</dbReference>
<evidence type="ECO:0000313" key="3">
    <source>
        <dbReference type="Proteomes" id="UP000633943"/>
    </source>
</evidence>
<dbReference type="RefSeq" id="WP_169202392.1">
    <property type="nucleotide sequence ID" value="NZ_CP059467.1"/>
</dbReference>
<accession>A0ABX1NV24</accession>
<protein>
    <recommendedName>
        <fullName evidence="1">HEPN AbiU2-like domain-containing protein</fullName>
    </recommendedName>
</protein>
<dbReference type="EMBL" id="WTVP01000021">
    <property type="protein sequence ID" value="NMG15758.1"/>
    <property type="molecule type" value="Genomic_DNA"/>
</dbReference>
<comment type="caution">
    <text evidence="2">The sequence shown here is derived from an EMBL/GenBank/DDBJ whole genome shotgun (WGS) entry which is preliminary data.</text>
</comment>
<evidence type="ECO:0000313" key="2">
    <source>
        <dbReference type="EMBL" id="NMG15758.1"/>
    </source>
</evidence>
<feature type="domain" description="HEPN AbiU2-like" evidence="1">
    <location>
        <begin position="44"/>
        <end position="151"/>
    </location>
</feature>
<gene>
    <name evidence="2" type="ORF">GPA24_09410</name>
</gene>
<sequence length="220" mass="24987">MTATTPQPSATELWEIINREITGIQLLWEAVDGLYFQPQGKGLATLGQDAPLFFRLMQTAFIESLLMRVSRLMDPANSGRREGERPNLSLKRLVEKDSRICLDEKAIRAIWDGSGLKTVRDKYLSHNDLNRALKEAHTLNIPLETADIEAMQALASGLRELRRSVNHKLTGTAYLDERLDVQVQHELRVLSKSLLGGEQFFTLLPDHEFLQRAWQEAGHE</sequence>
<reference evidence="2 3" key="1">
    <citation type="submission" date="2019-12" db="EMBL/GenBank/DDBJ databases">
        <title>Comparative genomics gives insights into the taxonomy of the Azoarcus-Aromatoleum group and reveals separate origins of nif in the plant-associated Azoarcus and non-plant-associated Aromatoleum sub-groups.</title>
        <authorList>
            <person name="Lafos M."/>
            <person name="Maluk M."/>
            <person name="Batista M."/>
            <person name="Junghare M."/>
            <person name="Carmona M."/>
            <person name="Faoro H."/>
            <person name="Cruz L.M."/>
            <person name="Battistoni F."/>
            <person name="De Souza E."/>
            <person name="Pedrosa F."/>
            <person name="Chen W.-M."/>
            <person name="Poole P.S."/>
            <person name="Dixon R.A."/>
            <person name="James E.K."/>
        </authorList>
    </citation>
    <scope>NUCLEOTIDE SEQUENCE [LARGE SCALE GENOMIC DNA]</scope>
    <source>
        <strain evidence="2 3">PbN1</strain>
    </source>
</reference>